<evidence type="ECO:0000256" key="7">
    <source>
        <dbReference type="ARBA" id="ARBA00023136"/>
    </source>
</evidence>
<comment type="similarity">
    <text evidence="2">Belongs to the G-protein coupled receptor 1 family.</text>
</comment>
<evidence type="ECO:0000256" key="9">
    <source>
        <dbReference type="ARBA" id="ARBA00023224"/>
    </source>
</evidence>
<feature type="transmembrane region" description="Helical" evidence="10">
    <location>
        <begin position="158"/>
        <end position="176"/>
    </location>
</feature>
<feature type="domain" description="G-protein coupled receptors family 1 profile" evidence="11">
    <location>
        <begin position="1"/>
        <end position="174"/>
    </location>
</feature>
<keyword evidence="6" id="KW-0297">G-protein coupled receptor</keyword>
<evidence type="ECO:0000256" key="5">
    <source>
        <dbReference type="ARBA" id="ARBA00022989"/>
    </source>
</evidence>
<feature type="transmembrane region" description="Helical" evidence="10">
    <location>
        <begin position="68"/>
        <end position="88"/>
    </location>
</feature>
<keyword evidence="9" id="KW-0807">Transducer</keyword>
<dbReference type="VEuPathDB" id="VectorBase:MDOMA2_008205"/>
<accession>A0A9J7IFY5</accession>
<evidence type="ECO:0000259" key="11">
    <source>
        <dbReference type="PROSITE" id="PS50262"/>
    </source>
</evidence>
<feature type="transmembrane region" description="Helical" evidence="10">
    <location>
        <begin position="122"/>
        <end position="146"/>
    </location>
</feature>
<evidence type="ECO:0000313" key="12">
    <source>
        <dbReference type="Proteomes" id="UP001652621"/>
    </source>
</evidence>
<dbReference type="GeneID" id="101892698"/>
<dbReference type="Proteomes" id="UP001652621">
    <property type="component" value="Unplaced"/>
</dbReference>
<dbReference type="CTD" id="31626"/>
<keyword evidence="7 10" id="KW-0472">Membrane</keyword>
<dbReference type="PANTHER" id="PTHR24248">
    <property type="entry name" value="ADRENERGIC RECEPTOR-RELATED G-PROTEIN COUPLED RECEPTOR"/>
    <property type="match status" value="1"/>
</dbReference>
<gene>
    <name evidence="13" type="primary">LOC101892698</name>
</gene>
<dbReference type="InterPro" id="IPR000276">
    <property type="entry name" value="GPCR_Rhodpsn"/>
</dbReference>
<evidence type="ECO:0000256" key="4">
    <source>
        <dbReference type="ARBA" id="ARBA00022692"/>
    </source>
</evidence>
<evidence type="ECO:0000256" key="10">
    <source>
        <dbReference type="SAM" id="Phobius"/>
    </source>
</evidence>
<dbReference type="InterPro" id="IPR017452">
    <property type="entry name" value="GPCR_Rhodpsn_7TM"/>
</dbReference>
<name>A0A9J7IFY5_MUSDO</name>
<dbReference type="Pfam" id="PF00001">
    <property type="entry name" value="7tm_1"/>
    <property type="match status" value="1"/>
</dbReference>
<dbReference type="SUPFAM" id="SSF81321">
    <property type="entry name" value="Family A G protein-coupled receptor-like"/>
    <property type="match status" value="1"/>
</dbReference>
<evidence type="ECO:0000256" key="6">
    <source>
        <dbReference type="ARBA" id="ARBA00023040"/>
    </source>
</evidence>
<keyword evidence="3" id="KW-1003">Cell membrane</keyword>
<dbReference type="AlphaFoldDB" id="A0A9J7IFY5"/>
<sequence length="255" mass="29009">MGLKESSILNLAMRSTLNCLCMTRKVAAFVITFNWSVGATVAAIPMFWNNWHTAYQCEFDEVLPPWYMAGIITPSFTIIWLLMLLMYWRIMKEASKQANQLRNIRRKRSSNLLHPDWKSVQVVIFIMGCFSLCWLPYFIVACAQIFEVYKSTPLLYKAAFTLAMTNSALNPIIYSWKNSNFRRAFVQLIRCKSPNCYQKTSTDVYKKESISSAAAETTQGVFTTGGTSGKLPYTDVQLQTIFTVSSSSTDTATVY</sequence>
<evidence type="ECO:0000313" key="13">
    <source>
        <dbReference type="RefSeq" id="XP_019894754.1"/>
    </source>
</evidence>
<keyword evidence="5 10" id="KW-1133">Transmembrane helix</keyword>
<keyword evidence="4 10" id="KW-0812">Transmembrane</keyword>
<evidence type="ECO:0000256" key="2">
    <source>
        <dbReference type="ARBA" id="ARBA00010663"/>
    </source>
</evidence>
<organism evidence="12 13">
    <name type="scientific">Musca domestica</name>
    <name type="common">House fly</name>
    <dbReference type="NCBI Taxonomy" id="7370"/>
    <lineage>
        <taxon>Eukaryota</taxon>
        <taxon>Metazoa</taxon>
        <taxon>Ecdysozoa</taxon>
        <taxon>Arthropoda</taxon>
        <taxon>Hexapoda</taxon>
        <taxon>Insecta</taxon>
        <taxon>Pterygota</taxon>
        <taxon>Neoptera</taxon>
        <taxon>Endopterygota</taxon>
        <taxon>Diptera</taxon>
        <taxon>Brachycera</taxon>
        <taxon>Muscomorpha</taxon>
        <taxon>Muscoidea</taxon>
        <taxon>Muscidae</taxon>
        <taxon>Musca</taxon>
    </lineage>
</organism>
<dbReference type="PRINTS" id="PR00237">
    <property type="entry name" value="GPCRRHODOPSN"/>
</dbReference>
<dbReference type="GO" id="GO:0004930">
    <property type="term" value="F:G protein-coupled receptor activity"/>
    <property type="evidence" value="ECO:0007669"/>
    <property type="project" value="UniProtKB-KW"/>
</dbReference>
<proteinExistence type="inferred from homology"/>
<keyword evidence="8 13" id="KW-0675">Receptor</keyword>
<evidence type="ECO:0000256" key="1">
    <source>
        <dbReference type="ARBA" id="ARBA00004651"/>
    </source>
</evidence>
<dbReference type="OrthoDB" id="10042731at2759"/>
<comment type="subcellular location">
    <subcellularLocation>
        <location evidence="1">Cell membrane</location>
        <topology evidence="1">Multi-pass membrane protein</topology>
    </subcellularLocation>
</comment>
<evidence type="ECO:0000256" key="8">
    <source>
        <dbReference type="ARBA" id="ARBA00023170"/>
    </source>
</evidence>
<keyword evidence="12" id="KW-1185">Reference proteome</keyword>
<dbReference type="GO" id="GO:0005886">
    <property type="term" value="C:plasma membrane"/>
    <property type="evidence" value="ECO:0007669"/>
    <property type="project" value="UniProtKB-SubCell"/>
</dbReference>
<feature type="transmembrane region" description="Helical" evidence="10">
    <location>
        <begin position="26"/>
        <end position="48"/>
    </location>
</feature>
<reference evidence="13" key="1">
    <citation type="submission" date="2025-08" db="UniProtKB">
        <authorList>
            <consortium name="RefSeq"/>
        </authorList>
    </citation>
    <scope>IDENTIFICATION</scope>
    <source>
        <strain evidence="13">Aabys</strain>
        <tissue evidence="13">Whole body</tissue>
    </source>
</reference>
<dbReference type="Gene3D" id="1.20.1070.10">
    <property type="entry name" value="Rhodopsin 7-helix transmembrane proteins"/>
    <property type="match status" value="1"/>
</dbReference>
<dbReference type="RefSeq" id="XP_019894754.1">
    <property type="nucleotide sequence ID" value="XM_020039195.2"/>
</dbReference>
<dbReference type="PROSITE" id="PS50262">
    <property type="entry name" value="G_PROTEIN_RECEP_F1_2"/>
    <property type="match status" value="1"/>
</dbReference>
<evidence type="ECO:0000256" key="3">
    <source>
        <dbReference type="ARBA" id="ARBA00022475"/>
    </source>
</evidence>
<protein>
    <submittedName>
        <fullName evidence="13">Sphingosine 1-phosphate receptor 1 isoform X2</fullName>
    </submittedName>
</protein>